<sequence>MQFAAILAGGSGVRMGNPNKPKQFFFLGDKPILVHTLEKFCASGCFDAVLVLTPATWVQQTKDIIARHCPQYVDAVSVIAGGAERNDTIMNAIRYFEEQYQVDDGAIIVTHDAVRPFVSLRIIEENIASALAHGACDTVVPATDTIVESLDGEAISAIPNRSALYQGQTPQSFRMQTLKEVLLSLAPEEKAILTDACKAYVLRGKTVALVRGDVENMKITYPQDLRIAEALLEA</sequence>
<dbReference type="InterPro" id="IPR018294">
    <property type="entry name" value="ISPD_synthase_CS"/>
</dbReference>
<dbReference type="EC" id="2.7.7.40" evidence="5"/>
<keyword evidence="2 5" id="KW-0548">Nucleotidyltransferase</keyword>
<dbReference type="Proteomes" id="UP001343724">
    <property type="component" value="Unassembled WGS sequence"/>
</dbReference>
<evidence type="ECO:0000256" key="3">
    <source>
        <dbReference type="ARBA" id="ARBA00022944"/>
    </source>
</evidence>
<feature type="site" description="Positions ribitol 5-phosphate for the nucleophilic attack" evidence="5">
    <location>
        <position position="218"/>
    </location>
</feature>
<feature type="binding site" evidence="5">
    <location>
        <begin position="82"/>
        <end position="88"/>
    </location>
    <ligand>
        <name>CTP</name>
        <dbReference type="ChEBI" id="CHEBI:37563"/>
    </ligand>
</feature>
<dbReference type="InterPro" id="IPR034709">
    <property type="entry name" value="TarI"/>
</dbReference>
<dbReference type="InterPro" id="IPR050088">
    <property type="entry name" value="IspD/TarI_cytidylyltransf_bact"/>
</dbReference>
<dbReference type="HAMAP" id="MF_02068">
    <property type="entry name" value="TarI"/>
    <property type="match status" value="1"/>
</dbReference>
<comment type="caution">
    <text evidence="5">Lacks conserved residue(s) required for the propagation of feature annotation.</text>
</comment>
<accession>A0ABU6J1K3</accession>
<gene>
    <name evidence="6" type="ORF">VJ920_10225</name>
</gene>
<organism evidence="6 7">
    <name type="scientific">Adlercreutzia shanghongiae</name>
    <dbReference type="NCBI Taxonomy" id="3111773"/>
    <lineage>
        <taxon>Bacteria</taxon>
        <taxon>Bacillati</taxon>
        <taxon>Actinomycetota</taxon>
        <taxon>Coriobacteriia</taxon>
        <taxon>Eggerthellales</taxon>
        <taxon>Eggerthellaceae</taxon>
        <taxon>Adlercreutzia</taxon>
    </lineage>
</organism>
<dbReference type="NCBIfam" id="NF001183">
    <property type="entry name" value="PRK00155.1-3"/>
    <property type="match status" value="1"/>
</dbReference>
<dbReference type="CDD" id="cd02516">
    <property type="entry name" value="CDP-ME_synthetase"/>
    <property type="match status" value="1"/>
</dbReference>
<dbReference type="Gene3D" id="3.90.550.10">
    <property type="entry name" value="Spore Coat Polysaccharide Biosynthesis Protein SpsA, Chain A"/>
    <property type="match status" value="1"/>
</dbReference>
<evidence type="ECO:0000313" key="6">
    <source>
        <dbReference type="EMBL" id="MEC4295687.1"/>
    </source>
</evidence>
<dbReference type="RefSeq" id="WP_326455083.1">
    <property type="nucleotide sequence ID" value="NZ_JAYMFH010000016.1"/>
</dbReference>
<comment type="caution">
    <text evidence="6">The sequence shown here is derived from an EMBL/GenBank/DDBJ whole genome shotgun (WGS) entry which is preliminary data.</text>
</comment>
<dbReference type="PANTHER" id="PTHR32125">
    <property type="entry name" value="2-C-METHYL-D-ERYTHRITOL 4-PHOSPHATE CYTIDYLYLTRANSFERASE, CHLOROPLASTIC"/>
    <property type="match status" value="1"/>
</dbReference>
<name>A0ABU6J1K3_9ACTN</name>
<proteinExistence type="inferred from homology"/>
<evidence type="ECO:0000256" key="5">
    <source>
        <dbReference type="HAMAP-Rule" id="MF_02068"/>
    </source>
</evidence>
<dbReference type="PROSITE" id="PS01295">
    <property type="entry name" value="ISPD"/>
    <property type="match status" value="1"/>
</dbReference>
<evidence type="ECO:0000256" key="2">
    <source>
        <dbReference type="ARBA" id="ARBA00022695"/>
    </source>
</evidence>
<evidence type="ECO:0000313" key="7">
    <source>
        <dbReference type="Proteomes" id="UP001343724"/>
    </source>
</evidence>
<dbReference type="PANTHER" id="PTHR32125:SF8">
    <property type="entry name" value="RIBITOL-5-PHOSPHATE CYTIDYLYLTRANSFERASE"/>
    <property type="match status" value="1"/>
</dbReference>
<comment type="function">
    <text evidence="5">Catalyzes the transfer of the cytidylyl group of CTP to D-ribitol 5-phosphate.</text>
</comment>
<feature type="site" description="Positions ribitol 5-phosphate for the nucleophilic attack" evidence="5">
    <location>
        <position position="161"/>
    </location>
</feature>
<dbReference type="EMBL" id="JAYMFH010000016">
    <property type="protein sequence ID" value="MEC4295687.1"/>
    <property type="molecule type" value="Genomic_DNA"/>
</dbReference>
<evidence type="ECO:0000256" key="1">
    <source>
        <dbReference type="ARBA" id="ARBA00022679"/>
    </source>
</evidence>
<feature type="site" description="Transition state stabilizer" evidence="5">
    <location>
        <position position="14"/>
    </location>
</feature>
<dbReference type="InterPro" id="IPR029044">
    <property type="entry name" value="Nucleotide-diphossugar_trans"/>
</dbReference>
<dbReference type="GO" id="GO:0050518">
    <property type="term" value="F:2-C-methyl-D-erythritol 4-phosphate cytidylyltransferase activity"/>
    <property type="evidence" value="ECO:0007669"/>
    <property type="project" value="UniProtKB-EC"/>
</dbReference>
<comment type="similarity">
    <text evidence="5">Belongs to the IspD/TarI cytidylyltransferase family. TarI subfamily.</text>
</comment>
<keyword evidence="7" id="KW-1185">Reference proteome</keyword>
<keyword evidence="3" id="KW-0777">Teichoic acid biosynthesis</keyword>
<keyword evidence="1 5" id="KW-0808">Transferase</keyword>
<protein>
    <recommendedName>
        <fullName evidence="5">Ribitol-5-phosphate cytidylyltransferase</fullName>
        <ecNumber evidence="5">2.7.7.40</ecNumber>
    </recommendedName>
</protein>
<keyword evidence="4" id="KW-0961">Cell wall biogenesis/degradation</keyword>
<dbReference type="Pfam" id="PF01128">
    <property type="entry name" value="IspD"/>
    <property type="match status" value="1"/>
</dbReference>
<evidence type="ECO:0000256" key="4">
    <source>
        <dbReference type="ARBA" id="ARBA00023316"/>
    </source>
</evidence>
<dbReference type="InterPro" id="IPR034683">
    <property type="entry name" value="IspD/TarI"/>
</dbReference>
<feature type="binding site" evidence="5">
    <location>
        <begin position="7"/>
        <end position="10"/>
    </location>
    <ligand>
        <name>CTP</name>
        <dbReference type="ChEBI" id="CHEBI:37563"/>
    </ligand>
</feature>
<feature type="site" description="Transition state stabilizer" evidence="5">
    <location>
        <position position="22"/>
    </location>
</feature>
<dbReference type="SUPFAM" id="SSF53448">
    <property type="entry name" value="Nucleotide-diphospho-sugar transferases"/>
    <property type="match status" value="1"/>
</dbReference>
<comment type="catalytic activity">
    <reaction evidence="5">
        <text>D-ribitol 5-phosphate + CTP + H(+) = CDP-L-ribitol + diphosphate</text>
        <dbReference type="Rhea" id="RHEA:12456"/>
        <dbReference type="ChEBI" id="CHEBI:15378"/>
        <dbReference type="ChEBI" id="CHEBI:33019"/>
        <dbReference type="ChEBI" id="CHEBI:37563"/>
        <dbReference type="ChEBI" id="CHEBI:57608"/>
        <dbReference type="ChEBI" id="CHEBI:57695"/>
        <dbReference type="EC" id="2.7.7.40"/>
    </reaction>
</comment>
<reference evidence="6 7" key="1">
    <citation type="submission" date="2024-01" db="EMBL/GenBank/DDBJ databases">
        <title>novel species in genus Adlercreutzia.</title>
        <authorList>
            <person name="Liu X."/>
        </authorList>
    </citation>
    <scope>NUCLEOTIDE SEQUENCE [LARGE SCALE GENOMIC DNA]</scope>
    <source>
        <strain evidence="6 7">R22</strain>
    </source>
</reference>